<proteinExistence type="predicted"/>
<dbReference type="Gene3D" id="3.30.470.20">
    <property type="entry name" value="ATP-grasp fold, B domain"/>
    <property type="match status" value="1"/>
</dbReference>
<dbReference type="SUPFAM" id="SSF56059">
    <property type="entry name" value="Glutathione synthetase ATP-binding domain-like"/>
    <property type="match status" value="1"/>
</dbReference>
<organism evidence="3 4">
    <name type="scientific">Fusibacter paucivorans</name>
    <dbReference type="NCBI Taxonomy" id="76009"/>
    <lineage>
        <taxon>Bacteria</taxon>
        <taxon>Bacillati</taxon>
        <taxon>Bacillota</taxon>
        <taxon>Clostridia</taxon>
        <taxon>Eubacteriales</taxon>
        <taxon>Eubacteriales Family XII. Incertae Sedis</taxon>
        <taxon>Fusibacter</taxon>
    </lineage>
</organism>
<dbReference type="InterPro" id="IPR002192">
    <property type="entry name" value="PPDK_AMP/ATP-bd"/>
</dbReference>
<dbReference type="Gene3D" id="3.30.1490.20">
    <property type="entry name" value="ATP-grasp fold, A domain"/>
    <property type="match status" value="1"/>
</dbReference>
<dbReference type="PANTHER" id="PTHR22931:SF9">
    <property type="entry name" value="PYRUVATE, PHOSPHATE DIKINASE 1, CHLOROPLASTIC"/>
    <property type="match status" value="1"/>
</dbReference>
<dbReference type="Pfam" id="PF00391">
    <property type="entry name" value="PEP-utilizers"/>
    <property type="match status" value="1"/>
</dbReference>
<accession>A0ABS5PQ42</accession>
<feature type="domain" description="PEP-utilising enzyme mobile" evidence="1">
    <location>
        <begin position="1272"/>
        <end position="1353"/>
    </location>
</feature>
<evidence type="ECO:0000259" key="2">
    <source>
        <dbReference type="Pfam" id="PF01326"/>
    </source>
</evidence>
<gene>
    <name evidence="3" type="ORF">KHM83_11410</name>
</gene>
<dbReference type="RefSeq" id="WP_213237148.1">
    <property type="nucleotide sequence ID" value="NZ_JAHBCL010000018.1"/>
</dbReference>
<reference evidence="3 4" key="1">
    <citation type="submission" date="2021-05" db="EMBL/GenBank/DDBJ databases">
        <title>Fusibacter ferrireducens sp. nov., an anaerobic, sulfur- and Fe-reducing bacterium isolated from the mangrove sediment.</title>
        <authorList>
            <person name="Qiu D."/>
        </authorList>
    </citation>
    <scope>NUCLEOTIDE SEQUENCE [LARGE SCALE GENOMIC DNA]</scope>
    <source>
        <strain evidence="3 4">DSM 12116</strain>
    </source>
</reference>
<dbReference type="Pfam" id="PF01326">
    <property type="entry name" value="PPDK_N"/>
    <property type="match status" value="1"/>
</dbReference>
<evidence type="ECO:0000313" key="4">
    <source>
        <dbReference type="Proteomes" id="UP000746471"/>
    </source>
</evidence>
<dbReference type="InterPro" id="IPR013815">
    <property type="entry name" value="ATP_grasp_subdomain_1"/>
</dbReference>
<dbReference type="EMBL" id="JAHBCL010000018">
    <property type="protein sequence ID" value="MBS7527289.1"/>
    <property type="molecule type" value="Genomic_DNA"/>
</dbReference>
<dbReference type="PANTHER" id="PTHR22931">
    <property type="entry name" value="PHOSPHOENOLPYRUVATE DIKINASE-RELATED"/>
    <property type="match status" value="1"/>
</dbReference>
<dbReference type="Gene3D" id="1.20.80.30">
    <property type="match status" value="1"/>
</dbReference>
<dbReference type="Proteomes" id="UP000746471">
    <property type="component" value="Unassembled WGS sequence"/>
</dbReference>
<keyword evidence="4" id="KW-1185">Reference proteome</keyword>
<feature type="domain" description="Pyruvate phosphate dikinase AMP/ATP-binding" evidence="2">
    <location>
        <begin position="918"/>
        <end position="1229"/>
    </location>
</feature>
<protein>
    <recommendedName>
        <fullName evidence="5">Pyruvate phosphate dikinase</fullName>
    </recommendedName>
</protein>
<dbReference type="InterPro" id="IPR008279">
    <property type="entry name" value="PEP-util_enz_mobile_dom"/>
</dbReference>
<dbReference type="SUPFAM" id="SSF52009">
    <property type="entry name" value="Phosphohistidine domain"/>
    <property type="match status" value="1"/>
</dbReference>
<dbReference type="InterPro" id="IPR010121">
    <property type="entry name" value="Pyruvate_phosphate_dikinase"/>
</dbReference>
<evidence type="ECO:0008006" key="5">
    <source>
        <dbReference type="Google" id="ProtNLM"/>
    </source>
</evidence>
<evidence type="ECO:0000259" key="1">
    <source>
        <dbReference type="Pfam" id="PF00391"/>
    </source>
</evidence>
<comment type="caution">
    <text evidence="3">The sequence shown here is derived from an EMBL/GenBank/DDBJ whole genome shotgun (WGS) entry which is preliminary data.</text>
</comment>
<name>A0ABS5PQ42_9FIRM</name>
<sequence length="1377" mass="157672">MSDHIVSKALEVNLENTRDLSIQIPEEQVWLLSLSESKWGTHKRTQDFLLELNHKFRNNQYVIESLHSICLTELWFYNGLEDAERAFDVFLSIFKTLMKAQLTEAQRDLLIKTFIKFMDRLTALNTYPEGIIHRALAILDEDSQHHEILYVKNTGYFKTYLARVGALAELESQLVLITKRLLNRCYTDWETATDVLAWYHEKQAHFQSLKSSDLEPIGHQFYVRLHEELKLANNWKEVSKLMFYNDLSNYYRSFTEQIRSHLDSIYYLYYLLRIEGMLHLSDHLLYDVNRNLRSVFKELGDEDVTAFIDVIMAEFKTLAIDHSGIVLDCILTLGKEVIDAGREDHITYFVYRLIALGFQYPGEMELNEDWQIKINTSHVKNIRVWLELIEHAPLAMRNLLAALIVNLKLGGIFISDTDLFQRDVTKMLNAEIAPVYREIKQLARIFPVYFRDIGAEGRLREVTTEVDEASMRKDRLIHFLRKQVHTESNNTHIQLTRKILSYWHSGDKTILKSVVPEDVYEHIGDDATWFEGVHSILTALCGESEQLIPKCLDAWEQTIEDVLSLGVGNERDRRRVADLFEIHALLLEKYSLESDDIVAFMKGYHFFIGEELETLQSLLEADAHKEALNKIYDFMSRLKSIILNPEVSEALEQIYYKRHVAVGIPSMYGQYIESKFDALGLMYRLERTAAKLMMQIVAGVNLDYVSARTIRHIYEVLKAFQRGLELDGISNQGFNSHLDMLKYAMSSPSFSFEQYFNLFEFMARDINRIMDEYFISVFDGPLEAIIPQLPCTEPACLDGSIEAKQQFFKISEGFFREHLSAAFLVQDLDHFIMRIHEALLAVKSEYASEAIESMMTYDPDLAYSALNYATPPIDNPVFLGAKAYFLKKLTDYGFNVPPGFILTTEVFRHKDILRKHPLMMQELNNHIKDEITRIENQTGTRYGDPDNPLFFSVRSGSSLSLPGAMKTFLNVGMNDEIAEHFSKQPGMGWTAWDSYRRFLQSWGMAFGINRDEFDRAMLTHKTRYGVETKIQFSPDEMRSIAMAYKKILSDHGLAFEEDPFKQMKQAIASVVDSWFSKSADEYRKHMQIAGGWGTAVLVQKMILGNRSNRSGTGVVFTSSPFVKNPSAGITLYGDFVLCSQGEDVVSGLVHTLPITEKQRKAHYKESTMSLESGFPEIYEQIKKDAELLIETYGFAHQDIEFTFESDAVEDLYILQIRNQNLKNQKTQTRFENLPPPSSLLGKGIGISPEILSGVLAFDLEDMTRIRAENPDQKIVLARPDTVPDDIPLIFQCDGLITARGGATSHAAVTAASLGKVCIVGCNGLSVDELKKACRFDGKVLHVGDAITLDGEKGQIFLGAYKTVESPFEILREVEHES</sequence>
<dbReference type="Gene3D" id="3.50.30.10">
    <property type="entry name" value="Phosphohistidine domain"/>
    <property type="match status" value="1"/>
</dbReference>
<dbReference type="InterPro" id="IPR036637">
    <property type="entry name" value="Phosphohistidine_dom_sf"/>
</dbReference>
<evidence type="ECO:0000313" key="3">
    <source>
        <dbReference type="EMBL" id="MBS7527289.1"/>
    </source>
</evidence>